<evidence type="ECO:0000256" key="1">
    <source>
        <dbReference type="ARBA" id="ARBA00009258"/>
    </source>
</evidence>
<dbReference type="GO" id="GO:0008650">
    <property type="term" value="F:rRNA (uridine-2'-O-)-methyltransferase activity"/>
    <property type="evidence" value="ECO:0007669"/>
    <property type="project" value="TreeGrafter"/>
</dbReference>
<feature type="domain" description="Ribosomal RNA methyltransferase FtsJ" evidence="8">
    <location>
        <begin position="74"/>
        <end position="359"/>
    </location>
</feature>
<evidence type="ECO:0000256" key="2">
    <source>
        <dbReference type="ARBA" id="ARBA00022552"/>
    </source>
</evidence>
<keyword evidence="2" id="KW-0698">rRNA processing</keyword>
<evidence type="ECO:0000313" key="10">
    <source>
        <dbReference type="Proteomes" id="UP001302126"/>
    </source>
</evidence>
<feature type="region of interest" description="Disordered" evidence="7">
    <location>
        <begin position="160"/>
        <end position="193"/>
    </location>
</feature>
<dbReference type="InterPro" id="IPR015507">
    <property type="entry name" value="rRNA-MeTfrase_E"/>
</dbReference>
<feature type="compositionally biased region" description="Low complexity" evidence="7">
    <location>
        <begin position="210"/>
        <end position="227"/>
    </location>
</feature>
<keyword evidence="10" id="KW-1185">Reference proteome</keyword>
<evidence type="ECO:0000256" key="4">
    <source>
        <dbReference type="ARBA" id="ARBA00022679"/>
    </source>
</evidence>
<feature type="region of interest" description="Disordered" evidence="7">
    <location>
        <begin position="207"/>
        <end position="243"/>
    </location>
</feature>
<proteinExistence type="inferred from homology"/>
<dbReference type="Gene3D" id="3.40.50.150">
    <property type="entry name" value="Vaccinia Virus protein VP39"/>
    <property type="match status" value="1"/>
</dbReference>
<feature type="compositionally biased region" description="Basic and acidic residues" evidence="7">
    <location>
        <begin position="160"/>
        <end position="172"/>
    </location>
</feature>
<dbReference type="Pfam" id="PF01728">
    <property type="entry name" value="FtsJ"/>
    <property type="match status" value="1"/>
</dbReference>
<evidence type="ECO:0000259" key="8">
    <source>
        <dbReference type="Pfam" id="PF01728"/>
    </source>
</evidence>
<dbReference type="InterPro" id="IPR029063">
    <property type="entry name" value="SAM-dependent_MTases_sf"/>
</dbReference>
<protein>
    <recommendedName>
        <fullName evidence="6">rRNA methyltransferase 2, mitochondrial</fullName>
    </recommendedName>
</protein>
<dbReference type="GO" id="GO:0005739">
    <property type="term" value="C:mitochondrion"/>
    <property type="evidence" value="ECO:0007669"/>
    <property type="project" value="TreeGrafter"/>
</dbReference>
<evidence type="ECO:0000256" key="3">
    <source>
        <dbReference type="ARBA" id="ARBA00022603"/>
    </source>
</evidence>
<evidence type="ECO:0000313" key="9">
    <source>
        <dbReference type="EMBL" id="KAK4191087.1"/>
    </source>
</evidence>
<dbReference type="AlphaFoldDB" id="A0AAN6X2W1"/>
<dbReference type="HAMAP" id="MF_01547">
    <property type="entry name" value="RNA_methyltr_E"/>
    <property type="match status" value="1"/>
</dbReference>
<evidence type="ECO:0000256" key="7">
    <source>
        <dbReference type="SAM" id="MobiDB-lite"/>
    </source>
</evidence>
<feature type="compositionally biased region" description="Basic and acidic residues" evidence="7">
    <location>
        <begin position="231"/>
        <end position="241"/>
    </location>
</feature>
<sequence>MQPRCLLPRMGAIPKLPVKRVSLSLSLSLSPTFSPLTAPFLNHKQQTRPSSSNRWKARQNSDFFARTAKVQGLKSRAAFKLLELDSKYALFRRGKSQVVVDLGYAPGSWSQVAVDRTAPNGTVIGIDILPAQPPKGVSTIQGNFLSPGVQNMVKSLLLETKKKKDAERRSSSREMTSSEDDEEGEVIKDRPSYIDLERHMALEEEEVAKETATTTSPQPTPSSSSLSEAEEAPKAKAEEKPTPPNLRLVDVVLSDMSEPWPQTYGFSINSISNPYNRMMNTSGISFHDHAGSMDLCRAALSFASETLKPGGHFICKFYQGSEDKDLENLLKKMFVRVHREKPESSRKESREGFFVALKRKADVVLNGIEVR</sequence>
<dbReference type="SUPFAM" id="SSF53335">
    <property type="entry name" value="S-adenosyl-L-methionine-dependent methyltransferases"/>
    <property type="match status" value="1"/>
</dbReference>
<dbReference type="InterPro" id="IPR050082">
    <property type="entry name" value="RNA_methyltr_RlmE"/>
</dbReference>
<organism evidence="9 10">
    <name type="scientific">Podospora australis</name>
    <dbReference type="NCBI Taxonomy" id="1536484"/>
    <lineage>
        <taxon>Eukaryota</taxon>
        <taxon>Fungi</taxon>
        <taxon>Dikarya</taxon>
        <taxon>Ascomycota</taxon>
        <taxon>Pezizomycotina</taxon>
        <taxon>Sordariomycetes</taxon>
        <taxon>Sordariomycetidae</taxon>
        <taxon>Sordariales</taxon>
        <taxon>Podosporaceae</taxon>
        <taxon>Podospora</taxon>
    </lineage>
</organism>
<comment type="similarity">
    <text evidence="1">Belongs to the class I-like SAM-binding methyltransferase superfamily. RNA methyltransferase RlmE family.</text>
</comment>
<dbReference type="Proteomes" id="UP001302126">
    <property type="component" value="Unassembled WGS sequence"/>
</dbReference>
<gene>
    <name evidence="9" type="ORF">QBC35DRAFT_488152</name>
</gene>
<comment type="caution">
    <text evidence="9">The sequence shown here is derived from an EMBL/GenBank/DDBJ whole genome shotgun (WGS) entry which is preliminary data.</text>
</comment>
<keyword evidence="4" id="KW-0808">Transferase</keyword>
<accession>A0AAN6X2W1</accession>
<evidence type="ECO:0000256" key="5">
    <source>
        <dbReference type="ARBA" id="ARBA00022691"/>
    </source>
</evidence>
<evidence type="ECO:0000256" key="6">
    <source>
        <dbReference type="ARBA" id="ARBA00041184"/>
    </source>
</evidence>
<keyword evidence="3 9" id="KW-0489">Methyltransferase</keyword>
<keyword evidence="5" id="KW-0949">S-adenosyl-L-methionine</keyword>
<dbReference type="EMBL" id="MU864361">
    <property type="protein sequence ID" value="KAK4191087.1"/>
    <property type="molecule type" value="Genomic_DNA"/>
</dbReference>
<dbReference type="PANTHER" id="PTHR10920:SF18">
    <property type="entry name" value="RRNA METHYLTRANSFERASE 2, MITOCHONDRIAL"/>
    <property type="match status" value="1"/>
</dbReference>
<name>A0AAN6X2W1_9PEZI</name>
<dbReference type="InterPro" id="IPR002877">
    <property type="entry name" value="RNA_MeTrfase_FtsJ_dom"/>
</dbReference>
<dbReference type="PANTHER" id="PTHR10920">
    <property type="entry name" value="RIBOSOMAL RNA METHYLTRANSFERASE"/>
    <property type="match status" value="1"/>
</dbReference>
<reference evidence="9" key="2">
    <citation type="submission" date="2023-05" db="EMBL/GenBank/DDBJ databases">
        <authorList>
            <consortium name="Lawrence Berkeley National Laboratory"/>
            <person name="Steindorff A."/>
            <person name="Hensen N."/>
            <person name="Bonometti L."/>
            <person name="Westerberg I."/>
            <person name="Brannstrom I.O."/>
            <person name="Guillou S."/>
            <person name="Cros-Aarteil S."/>
            <person name="Calhoun S."/>
            <person name="Haridas S."/>
            <person name="Kuo A."/>
            <person name="Mondo S."/>
            <person name="Pangilinan J."/>
            <person name="Riley R."/>
            <person name="Labutti K."/>
            <person name="Andreopoulos B."/>
            <person name="Lipzen A."/>
            <person name="Chen C."/>
            <person name="Yanf M."/>
            <person name="Daum C."/>
            <person name="Ng V."/>
            <person name="Clum A."/>
            <person name="Ohm R."/>
            <person name="Martin F."/>
            <person name="Silar P."/>
            <person name="Natvig D."/>
            <person name="Lalanne C."/>
            <person name="Gautier V."/>
            <person name="Ament-Velasquez S.L."/>
            <person name="Kruys A."/>
            <person name="Hutchinson M.I."/>
            <person name="Powell A.J."/>
            <person name="Barry K."/>
            <person name="Miller A.N."/>
            <person name="Grigoriev I.V."/>
            <person name="Debuchy R."/>
            <person name="Gladieux P."/>
            <person name="Thoren M.H."/>
            <person name="Johannesson H."/>
        </authorList>
    </citation>
    <scope>NUCLEOTIDE SEQUENCE</scope>
    <source>
        <strain evidence="9">PSN309</strain>
    </source>
</reference>
<reference evidence="9" key="1">
    <citation type="journal article" date="2023" name="Mol. Phylogenet. Evol.">
        <title>Genome-scale phylogeny and comparative genomics of the fungal order Sordariales.</title>
        <authorList>
            <person name="Hensen N."/>
            <person name="Bonometti L."/>
            <person name="Westerberg I."/>
            <person name="Brannstrom I.O."/>
            <person name="Guillou S."/>
            <person name="Cros-Aarteil S."/>
            <person name="Calhoun S."/>
            <person name="Haridas S."/>
            <person name="Kuo A."/>
            <person name="Mondo S."/>
            <person name="Pangilinan J."/>
            <person name="Riley R."/>
            <person name="LaButti K."/>
            <person name="Andreopoulos B."/>
            <person name="Lipzen A."/>
            <person name="Chen C."/>
            <person name="Yan M."/>
            <person name="Daum C."/>
            <person name="Ng V."/>
            <person name="Clum A."/>
            <person name="Steindorff A."/>
            <person name="Ohm R.A."/>
            <person name="Martin F."/>
            <person name="Silar P."/>
            <person name="Natvig D.O."/>
            <person name="Lalanne C."/>
            <person name="Gautier V."/>
            <person name="Ament-Velasquez S.L."/>
            <person name="Kruys A."/>
            <person name="Hutchinson M.I."/>
            <person name="Powell A.J."/>
            <person name="Barry K."/>
            <person name="Miller A.N."/>
            <person name="Grigoriev I.V."/>
            <person name="Debuchy R."/>
            <person name="Gladieux P."/>
            <person name="Hiltunen Thoren M."/>
            <person name="Johannesson H."/>
        </authorList>
    </citation>
    <scope>NUCLEOTIDE SEQUENCE</scope>
    <source>
        <strain evidence="9">PSN309</strain>
    </source>
</reference>